<evidence type="ECO:0000259" key="7">
    <source>
        <dbReference type="Pfam" id="PF01765"/>
    </source>
</evidence>
<evidence type="ECO:0000256" key="6">
    <source>
        <dbReference type="HAMAP-Rule" id="MF_00040"/>
    </source>
</evidence>
<dbReference type="Gene3D" id="3.30.1360.40">
    <property type="match status" value="1"/>
</dbReference>
<comment type="subcellular location">
    <subcellularLocation>
        <location evidence="1 6">Cytoplasm</location>
    </subcellularLocation>
</comment>
<dbReference type="NCBIfam" id="TIGR00496">
    <property type="entry name" value="frr"/>
    <property type="match status" value="1"/>
</dbReference>
<protein>
    <recommendedName>
        <fullName evidence="6">Ribosome-recycling factor</fullName>
        <shortName evidence="6">RRF</shortName>
    </recommendedName>
    <alternativeName>
        <fullName evidence="6">Ribosome-releasing factor</fullName>
    </alternativeName>
</protein>
<dbReference type="GO" id="GO:0005737">
    <property type="term" value="C:cytoplasm"/>
    <property type="evidence" value="ECO:0007669"/>
    <property type="project" value="UniProtKB-SubCell"/>
</dbReference>
<evidence type="ECO:0000256" key="1">
    <source>
        <dbReference type="ARBA" id="ARBA00004496"/>
    </source>
</evidence>
<name>A0A1L9BFB1_9BACT</name>
<dbReference type="SUPFAM" id="SSF55194">
    <property type="entry name" value="Ribosome recycling factor, RRF"/>
    <property type="match status" value="1"/>
</dbReference>
<evidence type="ECO:0000313" key="9">
    <source>
        <dbReference type="Proteomes" id="UP000182229"/>
    </source>
</evidence>
<dbReference type="FunFam" id="3.30.1360.40:FF:000001">
    <property type="entry name" value="Ribosome-recycling factor"/>
    <property type="match status" value="1"/>
</dbReference>
<keyword evidence="3 6" id="KW-0963">Cytoplasm</keyword>
<dbReference type="Pfam" id="PF01765">
    <property type="entry name" value="RRF"/>
    <property type="match status" value="1"/>
</dbReference>
<feature type="domain" description="Ribosome recycling factor" evidence="7">
    <location>
        <begin position="21"/>
        <end position="184"/>
    </location>
</feature>
<accession>A0A1L9BFB1</accession>
<dbReference type="EMBL" id="MPIN01000002">
    <property type="protein sequence ID" value="OJH40949.1"/>
    <property type="molecule type" value="Genomic_DNA"/>
</dbReference>
<dbReference type="InterPro" id="IPR023584">
    <property type="entry name" value="Ribosome_recyc_fac_dom"/>
</dbReference>
<evidence type="ECO:0000256" key="2">
    <source>
        <dbReference type="ARBA" id="ARBA00005912"/>
    </source>
</evidence>
<dbReference type="GO" id="GO:0043023">
    <property type="term" value="F:ribosomal large subunit binding"/>
    <property type="evidence" value="ECO:0007669"/>
    <property type="project" value="TreeGrafter"/>
</dbReference>
<organism evidence="8 9">
    <name type="scientific">Cystobacter ferrugineus</name>
    <dbReference type="NCBI Taxonomy" id="83449"/>
    <lineage>
        <taxon>Bacteria</taxon>
        <taxon>Pseudomonadati</taxon>
        <taxon>Myxococcota</taxon>
        <taxon>Myxococcia</taxon>
        <taxon>Myxococcales</taxon>
        <taxon>Cystobacterineae</taxon>
        <taxon>Archangiaceae</taxon>
        <taxon>Cystobacter</taxon>
    </lineage>
</organism>
<dbReference type="STRING" id="83449.BON30_08535"/>
<dbReference type="PANTHER" id="PTHR20982">
    <property type="entry name" value="RIBOSOME RECYCLING FACTOR"/>
    <property type="match status" value="1"/>
</dbReference>
<sequence>MHMADVVTDLKGRIDKTLDDLKRELTKVRTGRASPNLLDGIRVDYYGTPTPLSGVANVTSPEPRLIIIKPWEKSVLKDIEKAIREANLGINPMNDGEVIRLPFPPLTEERRKEIAKQVKTKGEDHKVAIRNIRRDANEALKAQLKDKKITEDDSKRLTDKVQKETDEGVKKVDEIISKKEKEVMEV</sequence>
<dbReference type="GO" id="GO:0006415">
    <property type="term" value="P:translational termination"/>
    <property type="evidence" value="ECO:0007669"/>
    <property type="project" value="UniProtKB-UniRule"/>
</dbReference>
<comment type="function">
    <text evidence="5 6">Responsible for the release of ribosomes from messenger RNA at the termination of protein biosynthesis. May increase the efficiency of translation by recycling ribosomes from one round of translation to another.</text>
</comment>
<evidence type="ECO:0000256" key="4">
    <source>
        <dbReference type="ARBA" id="ARBA00022917"/>
    </source>
</evidence>
<evidence type="ECO:0000256" key="3">
    <source>
        <dbReference type="ARBA" id="ARBA00022490"/>
    </source>
</evidence>
<dbReference type="CDD" id="cd00520">
    <property type="entry name" value="RRF"/>
    <property type="match status" value="1"/>
</dbReference>
<keyword evidence="4 6" id="KW-0648">Protein biosynthesis</keyword>
<keyword evidence="9" id="KW-1185">Reference proteome</keyword>
<dbReference type="PANTHER" id="PTHR20982:SF3">
    <property type="entry name" value="MITOCHONDRIAL RIBOSOME RECYCLING FACTOR PSEUDO 1"/>
    <property type="match status" value="1"/>
</dbReference>
<reference evidence="9" key="1">
    <citation type="submission" date="2016-11" db="EMBL/GenBank/DDBJ databases">
        <authorList>
            <person name="Shukria A."/>
            <person name="Stevens D.C."/>
        </authorList>
    </citation>
    <scope>NUCLEOTIDE SEQUENCE [LARGE SCALE GENOMIC DNA]</scope>
    <source>
        <strain evidence="9">Cbfe23</strain>
    </source>
</reference>
<comment type="similarity">
    <text evidence="2 6">Belongs to the RRF family.</text>
</comment>
<evidence type="ECO:0000313" key="8">
    <source>
        <dbReference type="EMBL" id="OJH40949.1"/>
    </source>
</evidence>
<dbReference type="InterPro" id="IPR036191">
    <property type="entry name" value="RRF_sf"/>
</dbReference>
<dbReference type="InterPro" id="IPR002661">
    <property type="entry name" value="Ribosome_recyc_fac"/>
</dbReference>
<evidence type="ECO:0000256" key="5">
    <source>
        <dbReference type="ARBA" id="ARBA00025050"/>
    </source>
</evidence>
<dbReference type="Proteomes" id="UP000182229">
    <property type="component" value="Unassembled WGS sequence"/>
</dbReference>
<comment type="caution">
    <text evidence="8">The sequence shown here is derived from an EMBL/GenBank/DDBJ whole genome shotgun (WGS) entry which is preliminary data.</text>
</comment>
<gene>
    <name evidence="6" type="primary">frr</name>
    <name evidence="8" type="ORF">BON30_08535</name>
</gene>
<dbReference type="FunFam" id="1.10.132.20:FF:000001">
    <property type="entry name" value="Ribosome-recycling factor"/>
    <property type="match status" value="1"/>
</dbReference>
<dbReference type="Gene3D" id="1.10.132.20">
    <property type="entry name" value="Ribosome-recycling factor"/>
    <property type="match status" value="1"/>
</dbReference>
<proteinExistence type="inferred from homology"/>
<dbReference type="HAMAP" id="MF_00040">
    <property type="entry name" value="RRF"/>
    <property type="match status" value="1"/>
</dbReference>
<reference evidence="8 9" key="2">
    <citation type="submission" date="2016-12" db="EMBL/GenBank/DDBJ databases">
        <title>Draft Genome Sequence of Cystobacter ferrugineus Strain Cbfe23.</title>
        <authorList>
            <person name="Akbar S."/>
            <person name="Dowd S.E."/>
            <person name="Stevens D.C."/>
        </authorList>
    </citation>
    <scope>NUCLEOTIDE SEQUENCE [LARGE SCALE GENOMIC DNA]</scope>
    <source>
        <strain evidence="8 9">Cbfe23</strain>
    </source>
</reference>
<dbReference type="AlphaFoldDB" id="A0A1L9BFB1"/>